<dbReference type="PROSITE" id="PS51257">
    <property type="entry name" value="PROKAR_LIPOPROTEIN"/>
    <property type="match status" value="1"/>
</dbReference>
<organism evidence="1">
    <name type="scientific">Timema poppense</name>
    <name type="common">Walking stick</name>
    <dbReference type="NCBI Taxonomy" id="170557"/>
    <lineage>
        <taxon>Eukaryota</taxon>
        <taxon>Metazoa</taxon>
        <taxon>Ecdysozoa</taxon>
        <taxon>Arthropoda</taxon>
        <taxon>Hexapoda</taxon>
        <taxon>Insecta</taxon>
        <taxon>Pterygota</taxon>
        <taxon>Neoptera</taxon>
        <taxon>Polyneoptera</taxon>
        <taxon>Phasmatodea</taxon>
        <taxon>Timematodea</taxon>
        <taxon>Timematoidea</taxon>
        <taxon>Timematidae</taxon>
        <taxon>Timema</taxon>
    </lineage>
</organism>
<name>A0A7R9D1E9_TIMPO</name>
<dbReference type="EMBL" id="OD002488">
    <property type="protein sequence ID" value="CAD7405361.1"/>
    <property type="molecule type" value="Genomic_DNA"/>
</dbReference>
<dbReference type="Gene3D" id="2.40.70.10">
    <property type="entry name" value="Acid Proteases"/>
    <property type="match status" value="1"/>
</dbReference>
<sequence>MEPKVFAVANGQCLWVSCKINLPVKLGRFSWKRSFYVLPNLPFDVILRNDLLYQTKANLNLGEQLVSFGFAPGECIPFVSCKPPLGLFRVSSDSEAIHDVISQFPDIITDRWGKCDILPYDIIAQDNIPAQFHIPVHHPNWKSLWKWSLTSIGEELFAHPNPPTPAQLSSSPERPVHPLRIASEHFFTVTQVTDQFPATSLGTALAAGSVTPDCAGQLRRKYALVSTHIFRMSADSILPHMKLNKAIQ</sequence>
<proteinExistence type="predicted"/>
<dbReference type="InterPro" id="IPR021109">
    <property type="entry name" value="Peptidase_aspartic_dom_sf"/>
</dbReference>
<dbReference type="AlphaFoldDB" id="A0A7R9D1E9"/>
<accession>A0A7R9D1E9</accession>
<evidence type="ECO:0000313" key="1">
    <source>
        <dbReference type="EMBL" id="CAD7405361.1"/>
    </source>
</evidence>
<protein>
    <submittedName>
        <fullName evidence="1">Uncharacterized protein</fullName>
    </submittedName>
</protein>
<reference evidence="1" key="1">
    <citation type="submission" date="2020-11" db="EMBL/GenBank/DDBJ databases">
        <authorList>
            <person name="Tran Van P."/>
        </authorList>
    </citation>
    <scope>NUCLEOTIDE SEQUENCE</scope>
</reference>
<gene>
    <name evidence="1" type="ORF">TPSB3V08_LOCUS4941</name>
</gene>